<keyword evidence="2 3" id="KW-0808">Transferase</keyword>
<comment type="function">
    <text evidence="2">Catalyzes the specific phosphorylation of 1,6-anhydro-N-acetylmuramic acid (anhMurNAc) with the simultaneous cleavage of the 1,6-anhydro ring, generating MurNAc-6-P. Is required for the utilization of anhMurNAc either imported from the medium or derived from its own cell wall murein, and thus plays a role in cell wall recycling.</text>
</comment>
<name>A0ABW3JCR4_9HYPH</name>
<dbReference type="PANTHER" id="PTHR30605:SF0">
    <property type="entry name" value="ANHYDRO-N-ACETYLMURAMIC ACID KINASE"/>
    <property type="match status" value="1"/>
</dbReference>
<evidence type="ECO:0000256" key="2">
    <source>
        <dbReference type="HAMAP-Rule" id="MF_01270"/>
    </source>
</evidence>
<accession>A0ABW3JCR4</accession>
<dbReference type="NCBIfam" id="NF007141">
    <property type="entry name" value="PRK09585.1-5"/>
    <property type="match status" value="1"/>
</dbReference>
<comment type="similarity">
    <text evidence="2">Belongs to the anhydro-N-acetylmuramic acid kinase family.</text>
</comment>
<dbReference type="Pfam" id="PF03702">
    <property type="entry name" value="AnmK"/>
    <property type="match status" value="1"/>
</dbReference>
<evidence type="ECO:0000256" key="1">
    <source>
        <dbReference type="ARBA" id="ARBA00023277"/>
    </source>
</evidence>
<organism evidence="3 4">
    <name type="scientific">Methyloligella solikamskensis</name>
    <dbReference type="NCBI Taxonomy" id="1177756"/>
    <lineage>
        <taxon>Bacteria</taxon>
        <taxon>Pseudomonadati</taxon>
        <taxon>Pseudomonadota</taxon>
        <taxon>Alphaproteobacteria</taxon>
        <taxon>Hyphomicrobiales</taxon>
        <taxon>Hyphomicrobiaceae</taxon>
        <taxon>Methyloligella</taxon>
    </lineage>
</organism>
<comment type="catalytic activity">
    <reaction evidence="2">
        <text>1,6-anhydro-N-acetyl-beta-muramate + ATP + H2O = N-acetyl-D-muramate 6-phosphate + ADP + H(+)</text>
        <dbReference type="Rhea" id="RHEA:24952"/>
        <dbReference type="ChEBI" id="CHEBI:15377"/>
        <dbReference type="ChEBI" id="CHEBI:15378"/>
        <dbReference type="ChEBI" id="CHEBI:30616"/>
        <dbReference type="ChEBI" id="CHEBI:58690"/>
        <dbReference type="ChEBI" id="CHEBI:58722"/>
        <dbReference type="ChEBI" id="CHEBI:456216"/>
        <dbReference type="EC" id="2.7.1.170"/>
    </reaction>
</comment>
<dbReference type="SUPFAM" id="SSF53067">
    <property type="entry name" value="Actin-like ATPase domain"/>
    <property type="match status" value="1"/>
</dbReference>
<keyword evidence="2" id="KW-0547">Nucleotide-binding</keyword>
<keyword evidence="1 2" id="KW-0119">Carbohydrate metabolism</keyword>
<dbReference type="PANTHER" id="PTHR30605">
    <property type="entry name" value="ANHYDRO-N-ACETYLMURAMIC ACID KINASE"/>
    <property type="match status" value="1"/>
</dbReference>
<dbReference type="Gene3D" id="3.30.420.40">
    <property type="match status" value="2"/>
</dbReference>
<dbReference type="HAMAP" id="MF_01270">
    <property type="entry name" value="AnhMurNAc_kinase"/>
    <property type="match status" value="1"/>
</dbReference>
<keyword evidence="2" id="KW-0067">ATP-binding</keyword>
<comment type="caution">
    <text evidence="3">The sequence shown here is derived from an EMBL/GenBank/DDBJ whole genome shotgun (WGS) entry which is preliminary data.</text>
</comment>
<keyword evidence="2 3" id="KW-0418">Kinase</keyword>
<dbReference type="RefSeq" id="WP_379089699.1">
    <property type="nucleotide sequence ID" value="NZ_JBHTJO010000001.1"/>
</dbReference>
<dbReference type="InterPro" id="IPR043129">
    <property type="entry name" value="ATPase_NBD"/>
</dbReference>
<keyword evidence="4" id="KW-1185">Reference proteome</keyword>
<dbReference type="InterPro" id="IPR005338">
    <property type="entry name" value="Anhydro_N_Ac-Mur_kinase"/>
</dbReference>
<comment type="pathway">
    <text evidence="2">Cell wall biogenesis; peptidoglycan recycling.</text>
</comment>
<feature type="binding site" evidence="2">
    <location>
        <begin position="13"/>
        <end position="20"/>
    </location>
    <ligand>
        <name>ATP</name>
        <dbReference type="ChEBI" id="CHEBI:30616"/>
    </ligand>
</feature>
<evidence type="ECO:0000313" key="4">
    <source>
        <dbReference type="Proteomes" id="UP001597102"/>
    </source>
</evidence>
<gene>
    <name evidence="2" type="primary">anmK</name>
    <name evidence="3" type="ORF">ACFQ2F_10770</name>
</gene>
<reference evidence="4" key="1">
    <citation type="journal article" date="2019" name="Int. J. Syst. Evol. Microbiol.">
        <title>The Global Catalogue of Microorganisms (GCM) 10K type strain sequencing project: providing services to taxonomists for standard genome sequencing and annotation.</title>
        <authorList>
            <consortium name="The Broad Institute Genomics Platform"/>
            <consortium name="The Broad Institute Genome Sequencing Center for Infectious Disease"/>
            <person name="Wu L."/>
            <person name="Ma J."/>
        </authorList>
    </citation>
    <scope>NUCLEOTIDE SEQUENCE [LARGE SCALE GENOMIC DNA]</scope>
    <source>
        <strain evidence="4">CCUG 61697</strain>
    </source>
</reference>
<comment type="pathway">
    <text evidence="2">Amino-sugar metabolism; 1,6-anhydro-N-acetylmuramate degradation.</text>
</comment>
<dbReference type="EC" id="2.7.1.170" evidence="2"/>
<sequence length="379" mass="41170">MHDAVTVLGLMSGTSMDGIDVALLSTDGERLTDRGRGLSYPYPLDARDRVREASKAAWRIWGPHVKSHAVDPEDMALLEAVEREVTELHAKAISDFLDAFGLSRKDINLIGFHGQTVFHDASRRITRQLGNGPLLAQLARIDVVHDFRSADVAAGGQGAPLVPVYHRAVSDEIGFEKPLAVVNIGGIANITWIDADGTVIAFDIGPGNCMLDEWMQQEAGLAFDRNGEAALRGKVDKAVLKRLASHPFYRRKPPKSLDRYDLPGLKERELSLEDGAATLTALTAREIAACAEFLPKRPRRWVLAGGGAKNPAIVQAIAEAVREPVISADEMGWSAEHFEAEAFGFLAVRALRKLPLTFPLTTGVQRPLTGGRLARAPRG</sequence>
<dbReference type="GO" id="GO:0016301">
    <property type="term" value="F:kinase activity"/>
    <property type="evidence" value="ECO:0007669"/>
    <property type="project" value="UniProtKB-KW"/>
</dbReference>
<dbReference type="EMBL" id="JBHTJO010000001">
    <property type="protein sequence ID" value="MFD0987576.1"/>
    <property type="molecule type" value="Genomic_DNA"/>
</dbReference>
<protein>
    <recommendedName>
        <fullName evidence="2">Anhydro-N-acetylmuramic acid kinase</fullName>
        <ecNumber evidence="2">2.7.1.170</ecNumber>
    </recommendedName>
    <alternativeName>
        <fullName evidence="2">AnhMurNAc kinase</fullName>
    </alternativeName>
</protein>
<dbReference type="Proteomes" id="UP001597102">
    <property type="component" value="Unassembled WGS sequence"/>
</dbReference>
<evidence type="ECO:0000313" key="3">
    <source>
        <dbReference type="EMBL" id="MFD0987576.1"/>
    </source>
</evidence>
<proteinExistence type="inferred from homology"/>